<proteinExistence type="predicted"/>
<comment type="caution">
    <text evidence="4">The sequence shown here is derived from an EMBL/GenBank/DDBJ whole genome shotgun (WGS) entry which is preliminary data.</text>
</comment>
<evidence type="ECO:0000313" key="4">
    <source>
        <dbReference type="EMBL" id="KAK3758207.1"/>
    </source>
</evidence>
<protein>
    <submittedName>
        <fullName evidence="4">Uncharacterized protein</fullName>
    </submittedName>
</protein>
<evidence type="ECO:0000313" key="5">
    <source>
        <dbReference type="Proteomes" id="UP001283361"/>
    </source>
</evidence>
<evidence type="ECO:0000256" key="1">
    <source>
        <dbReference type="ARBA" id="ARBA00022737"/>
    </source>
</evidence>
<dbReference type="Gene3D" id="1.25.40.20">
    <property type="entry name" value="Ankyrin repeat-containing domain"/>
    <property type="match status" value="1"/>
</dbReference>
<dbReference type="InterPro" id="IPR036770">
    <property type="entry name" value="Ankyrin_rpt-contain_sf"/>
</dbReference>
<dbReference type="Pfam" id="PF12796">
    <property type="entry name" value="Ank_2"/>
    <property type="match status" value="2"/>
</dbReference>
<keyword evidence="1" id="KW-0677">Repeat</keyword>
<dbReference type="EMBL" id="JAWDGP010005289">
    <property type="protein sequence ID" value="KAK3758207.1"/>
    <property type="molecule type" value="Genomic_DNA"/>
</dbReference>
<evidence type="ECO:0000256" key="3">
    <source>
        <dbReference type="PROSITE-ProRule" id="PRU00023"/>
    </source>
</evidence>
<dbReference type="SMART" id="SM00248">
    <property type="entry name" value="ANK"/>
    <property type="match status" value="7"/>
</dbReference>
<dbReference type="InterPro" id="IPR002110">
    <property type="entry name" value="Ankyrin_rpt"/>
</dbReference>
<feature type="repeat" description="ANK" evidence="3">
    <location>
        <begin position="164"/>
        <end position="197"/>
    </location>
</feature>
<feature type="repeat" description="ANK" evidence="3">
    <location>
        <begin position="198"/>
        <end position="230"/>
    </location>
</feature>
<dbReference type="PANTHER" id="PTHR24166:SF48">
    <property type="entry name" value="PROTEIN VAPYRIN"/>
    <property type="match status" value="1"/>
</dbReference>
<name>A0AAE1D5L8_9GAST</name>
<dbReference type="PROSITE" id="PS50297">
    <property type="entry name" value="ANK_REP_REGION"/>
    <property type="match status" value="1"/>
</dbReference>
<evidence type="ECO:0000256" key="2">
    <source>
        <dbReference type="ARBA" id="ARBA00023043"/>
    </source>
</evidence>
<dbReference type="InterPro" id="IPR050889">
    <property type="entry name" value="Dendritic_Spine_Reg/Scaffold"/>
</dbReference>
<keyword evidence="2 3" id="KW-0040">ANK repeat</keyword>
<sequence>MGNSQLYRAIWERDTDEVKRLLASGQCSSNGDDSFRDPPIIECVRLEHEKPARVVSSSSLSSRDDKEDIRSSEILKTLVQYGANLNVQSKSPWVHTGSSAAMVAASENLLGCLQILVESGANLSITSPNGQTALILAVMQGQASCVKYLTERMSLSMINYRDVNGNTALMHAASGLHSYGCLQHIIEAGADLDVKSENGYTALLIALKFSSTKAATLLLEKGAQVTKMNISESTTLTVDIACSYPEKFVNLLRQGLDPTLSRDNRNCLHEMVLRRSTAVVRGLVMHGFPPLDLDCRRFPFYVLKSPLSPLPPISPLSVAILLKRPHIAKYLIANCFFTHYDIVRLCWEPEISRSLKETREDATSHQARQCLDILRFLSTRPRSLYTLCLVTISSILSQDFALDLPHTPEDKTKWTCRPSFREKIELLEIPSVLKRALLHQTPSSSICCDSWDNICLEEEV</sequence>
<reference evidence="4" key="1">
    <citation type="journal article" date="2023" name="G3 (Bethesda)">
        <title>A reference genome for the long-term kleptoplast-retaining sea slug Elysia crispata morphotype clarki.</title>
        <authorList>
            <person name="Eastman K.E."/>
            <person name="Pendleton A.L."/>
            <person name="Shaikh M.A."/>
            <person name="Suttiyut T."/>
            <person name="Ogas R."/>
            <person name="Tomko P."/>
            <person name="Gavelis G."/>
            <person name="Widhalm J.R."/>
            <person name="Wisecaver J.H."/>
        </authorList>
    </citation>
    <scope>NUCLEOTIDE SEQUENCE</scope>
    <source>
        <strain evidence="4">ECLA1</strain>
    </source>
</reference>
<dbReference type="PANTHER" id="PTHR24166">
    <property type="entry name" value="ROLLING PEBBLES, ISOFORM B"/>
    <property type="match status" value="1"/>
</dbReference>
<dbReference type="PROSITE" id="PS50088">
    <property type="entry name" value="ANK_REPEAT"/>
    <property type="match status" value="2"/>
</dbReference>
<dbReference type="Proteomes" id="UP001283361">
    <property type="component" value="Unassembled WGS sequence"/>
</dbReference>
<keyword evidence="5" id="KW-1185">Reference proteome</keyword>
<dbReference type="SUPFAM" id="SSF48403">
    <property type="entry name" value="Ankyrin repeat"/>
    <property type="match status" value="1"/>
</dbReference>
<dbReference type="AlphaFoldDB" id="A0AAE1D5L8"/>
<gene>
    <name evidence="4" type="ORF">RRG08_019680</name>
</gene>
<organism evidence="4 5">
    <name type="scientific">Elysia crispata</name>
    <name type="common">lettuce slug</name>
    <dbReference type="NCBI Taxonomy" id="231223"/>
    <lineage>
        <taxon>Eukaryota</taxon>
        <taxon>Metazoa</taxon>
        <taxon>Spiralia</taxon>
        <taxon>Lophotrochozoa</taxon>
        <taxon>Mollusca</taxon>
        <taxon>Gastropoda</taxon>
        <taxon>Heterobranchia</taxon>
        <taxon>Euthyneura</taxon>
        <taxon>Panpulmonata</taxon>
        <taxon>Sacoglossa</taxon>
        <taxon>Placobranchoidea</taxon>
        <taxon>Plakobranchidae</taxon>
        <taxon>Elysia</taxon>
    </lineage>
</organism>
<accession>A0AAE1D5L8</accession>